<dbReference type="AlphaFoldDB" id="A0A290X0R9"/>
<dbReference type="InterPro" id="IPR026881">
    <property type="entry name" value="WYL_dom"/>
</dbReference>
<sequence>MSEHAPRPSTIMRQWQMLRLIPQAPRTITVAELHDKLKAIDFAIGVRTIQRDLLDLATIFPLTNPADSRPFGWCWMENAARMDMPGLSTPAALTLALMEQHMRHALPPSTLDSMQPYFSAARQTLNAASERASASAWLGKIRVIAPMQRLLAPHIDEACQRTVYEALMQNRQLKLSYKKRDNDKLVSYDAVHPLAIVQRGQLLYLVCLFADYHDVRTLVLHRVQQAEMLFLSARAQPGFDIDAYIASGAMGIREGEPLRLEAVFARRSGEHLYETPLSADQQVQARADGSLHLTATVPSTRELQWWLLGLGDGVEVLAPAALREQMKSTIASMASRYTS</sequence>
<evidence type="ECO:0000313" key="3">
    <source>
        <dbReference type="EMBL" id="ATD62466.1"/>
    </source>
</evidence>
<name>A0A290X0R9_9BURK</name>
<accession>A0A290X0R9</accession>
<dbReference type="RefSeq" id="WP_096236987.1">
    <property type="nucleotide sequence ID" value="NZ_CP023422.1"/>
</dbReference>
<feature type="domain" description="WYL" evidence="1">
    <location>
        <begin position="161"/>
        <end position="228"/>
    </location>
</feature>
<protein>
    <submittedName>
        <fullName evidence="3">WYL domain-containing protein</fullName>
    </submittedName>
</protein>
<proteinExistence type="predicted"/>
<evidence type="ECO:0000259" key="2">
    <source>
        <dbReference type="Pfam" id="PF25583"/>
    </source>
</evidence>
<keyword evidence="4" id="KW-1185">Reference proteome</keyword>
<dbReference type="PROSITE" id="PS52050">
    <property type="entry name" value="WYL"/>
    <property type="match status" value="1"/>
</dbReference>
<dbReference type="InterPro" id="IPR057727">
    <property type="entry name" value="WCX_dom"/>
</dbReference>
<dbReference type="InterPro" id="IPR051534">
    <property type="entry name" value="CBASS_pafABC_assoc_protein"/>
</dbReference>
<evidence type="ECO:0000313" key="4">
    <source>
        <dbReference type="Proteomes" id="UP000218437"/>
    </source>
</evidence>
<feature type="domain" description="WCX" evidence="2">
    <location>
        <begin position="257"/>
        <end position="334"/>
    </location>
</feature>
<dbReference type="KEGG" id="jsv:CNX70_21705"/>
<organism evidence="3 4">
    <name type="scientific">Janthinobacterium svalbardensis</name>
    <dbReference type="NCBI Taxonomy" id="368607"/>
    <lineage>
        <taxon>Bacteria</taxon>
        <taxon>Pseudomonadati</taxon>
        <taxon>Pseudomonadota</taxon>
        <taxon>Betaproteobacteria</taxon>
        <taxon>Burkholderiales</taxon>
        <taxon>Oxalobacteraceae</taxon>
        <taxon>Janthinobacterium</taxon>
    </lineage>
</organism>
<dbReference type="Proteomes" id="UP000218437">
    <property type="component" value="Chromosome"/>
</dbReference>
<gene>
    <name evidence="3" type="ORF">CNX70_21705</name>
</gene>
<reference evidence="3 4" key="1">
    <citation type="submission" date="2017-09" db="EMBL/GenBank/DDBJ databases">
        <title>Complete genome sequence of Janthinobacterium svalbardensis PAMC 27463.</title>
        <authorList>
            <person name="Cho Y.-J."/>
            <person name="Cho A."/>
            <person name="Kim O.-S."/>
            <person name="Lee J.-I."/>
        </authorList>
    </citation>
    <scope>NUCLEOTIDE SEQUENCE [LARGE SCALE GENOMIC DNA]</scope>
    <source>
        <strain evidence="3 4">PAMC 27463</strain>
    </source>
</reference>
<dbReference type="Pfam" id="PF13280">
    <property type="entry name" value="WYL"/>
    <property type="match status" value="1"/>
</dbReference>
<dbReference type="Pfam" id="PF25583">
    <property type="entry name" value="WCX"/>
    <property type="match status" value="1"/>
</dbReference>
<dbReference type="PANTHER" id="PTHR34580">
    <property type="match status" value="1"/>
</dbReference>
<dbReference type="PANTHER" id="PTHR34580:SF1">
    <property type="entry name" value="PROTEIN PAFC"/>
    <property type="match status" value="1"/>
</dbReference>
<evidence type="ECO:0000259" key="1">
    <source>
        <dbReference type="Pfam" id="PF13280"/>
    </source>
</evidence>
<dbReference type="EMBL" id="CP023422">
    <property type="protein sequence ID" value="ATD62466.1"/>
    <property type="molecule type" value="Genomic_DNA"/>
</dbReference>